<dbReference type="AlphaFoldDB" id="A0A9D4KCX7"/>
<feature type="compositionally biased region" description="Basic and acidic residues" evidence="1">
    <location>
        <begin position="137"/>
        <end position="160"/>
    </location>
</feature>
<keyword evidence="3" id="KW-1185">Reference proteome</keyword>
<dbReference type="PANTHER" id="PTHR21084">
    <property type="entry name" value="DENSE INCISORS"/>
    <property type="match status" value="1"/>
</dbReference>
<evidence type="ECO:0000313" key="2">
    <source>
        <dbReference type="EMBL" id="KAH3837027.1"/>
    </source>
</evidence>
<feature type="compositionally biased region" description="Low complexity" evidence="1">
    <location>
        <begin position="114"/>
        <end position="134"/>
    </location>
</feature>
<evidence type="ECO:0000313" key="3">
    <source>
        <dbReference type="Proteomes" id="UP000828390"/>
    </source>
</evidence>
<proteinExistence type="predicted"/>
<evidence type="ECO:0008006" key="4">
    <source>
        <dbReference type="Google" id="ProtNLM"/>
    </source>
</evidence>
<comment type="caution">
    <text evidence="2">The sequence shown here is derived from an EMBL/GenBank/DDBJ whole genome shotgun (WGS) entry which is preliminary data.</text>
</comment>
<evidence type="ECO:0000256" key="1">
    <source>
        <dbReference type="SAM" id="MobiDB-lite"/>
    </source>
</evidence>
<dbReference type="InterPro" id="IPR026698">
    <property type="entry name" value="UPF_C3orf38"/>
</dbReference>
<dbReference type="Pfam" id="PF15008">
    <property type="entry name" value="DUF4518"/>
    <property type="match status" value="1"/>
</dbReference>
<accession>A0A9D4KCX7</accession>
<reference evidence="2" key="1">
    <citation type="journal article" date="2019" name="bioRxiv">
        <title>The Genome of the Zebra Mussel, Dreissena polymorpha: A Resource for Invasive Species Research.</title>
        <authorList>
            <person name="McCartney M.A."/>
            <person name="Auch B."/>
            <person name="Kono T."/>
            <person name="Mallez S."/>
            <person name="Zhang Y."/>
            <person name="Obille A."/>
            <person name="Becker A."/>
            <person name="Abrahante J.E."/>
            <person name="Garbe J."/>
            <person name="Badalamenti J.P."/>
            <person name="Herman A."/>
            <person name="Mangelson H."/>
            <person name="Liachko I."/>
            <person name="Sullivan S."/>
            <person name="Sone E.D."/>
            <person name="Koren S."/>
            <person name="Silverstein K.A.T."/>
            <person name="Beckman K.B."/>
            <person name="Gohl D.M."/>
        </authorList>
    </citation>
    <scope>NUCLEOTIDE SEQUENCE</scope>
    <source>
        <strain evidence="2">Duluth1</strain>
        <tissue evidence="2">Whole animal</tissue>
    </source>
</reference>
<organism evidence="2 3">
    <name type="scientific">Dreissena polymorpha</name>
    <name type="common">Zebra mussel</name>
    <name type="synonym">Mytilus polymorpha</name>
    <dbReference type="NCBI Taxonomy" id="45954"/>
    <lineage>
        <taxon>Eukaryota</taxon>
        <taxon>Metazoa</taxon>
        <taxon>Spiralia</taxon>
        <taxon>Lophotrochozoa</taxon>
        <taxon>Mollusca</taxon>
        <taxon>Bivalvia</taxon>
        <taxon>Autobranchia</taxon>
        <taxon>Heteroconchia</taxon>
        <taxon>Euheterodonta</taxon>
        <taxon>Imparidentia</taxon>
        <taxon>Neoheterodontei</taxon>
        <taxon>Myida</taxon>
        <taxon>Dreissenoidea</taxon>
        <taxon>Dreissenidae</taxon>
        <taxon>Dreissena</taxon>
    </lineage>
</organism>
<feature type="region of interest" description="Disordered" evidence="1">
    <location>
        <begin position="108"/>
        <end position="160"/>
    </location>
</feature>
<reference evidence="2" key="2">
    <citation type="submission" date="2020-11" db="EMBL/GenBank/DDBJ databases">
        <authorList>
            <person name="McCartney M.A."/>
            <person name="Auch B."/>
            <person name="Kono T."/>
            <person name="Mallez S."/>
            <person name="Becker A."/>
            <person name="Gohl D.M."/>
            <person name="Silverstein K.A.T."/>
            <person name="Koren S."/>
            <person name="Bechman K.B."/>
            <person name="Herman A."/>
            <person name="Abrahante J.E."/>
            <person name="Garbe J."/>
        </authorList>
    </citation>
    <scope>NUCLEOTIDE SEQUENCE</scope>
    <source>
        <strain evidence="2">Duluth1</strain>
        <tissue evidence="2">Whole animal</tissue>
    </source>
</reference>
<dbReference type="Proteomes" id="UP000828390">
    <property type="component" value="Unassembled WGS sequence"/>
</dbReference>
<dbReference type="PANTHER" id="PTHR21084:SF1">
    <property type="entry name" value="DENSE INCISORS"/>
    <property type="match status" value="1"/>
</dbReference>
<name>A0A9D4KCX7_DREPO</name>
<dbReference type="OrthoDB" id="6407068at2759"/>
<gene>
    <name evidence="2" type="ORF">DPMN_110405</name>
</gene>
<dbReference type="EMBL" id="JAIWYP010000004">
    <property type="protein sequence ID" value="KAH3837027.1"/>
    <property type="molecule type" value="Genomic_DNA"/>
</dbReference>
<sequence>MVFSTSETQGCKDILNILDFYELLSLVETVTKKKVKVTSKTEAIKAVILCSENAFQLLKRQKIRRDTLLQYLVNKEVAVAPTTDKSRLIQVILQQWGSNINEQDIKMKDEEDTSSSIPASSASSNSSQTSASTTYQNDRHGSFENRKEQEEHKQKLPELRDQSLEKGVHVKTEIKQKTDGHLSKGQENILVQTFCDTENGAKKNGTPVDGHLDEQCLTTPISVIQSHCDSSLNKPELQLLGETFSKWFYENVNSFNPAFEQKPADFGPHHFWSDAFLLLISHTTGISEERFEGAILTAQRFVAFTKDELLLFNPNISPEGVLVKSDPYGMVMILVCGTIHRDHSCLGIFQQLFALIKDPRFENNWKIKQTKLNVKTSSVASMPKLDANPEKQMELVPK</sequence>
<protein>
    <recommendedName>
        <fullName evidence="4">NTF2 domain-containing protein</fullName>
    </recommendedName>
</protein>